<evidence type="ECO:0000256" key="2">
    <source>
        <dbReference type="ARBA" id="ARBA00022801"/>
    </source>
</evidence>
<evidence type="ECO:0000313" key="6">
    <source>
        <dbReference type="Proteomes" id="UP001284901"/>
    </source>
</evidence>
<reference evidence="4 6" key="1">
    <citation type="submission" date="2023-10" db="EMBL/GenBank/DDBJ databases">
        <title>Whole Genome based description of the genera Actinobaculum and Actinotignum reveals a complex phylogenetic relationship within the species included in the genus Actinotignum.</title>
        <authorList>
            <person name="Jensen C.S."/>
            <person name="Dargis R."/>
            <person name="Kemp M."/>
            <person name="Christensen J.J."/>
        </authorList>
    </citation>
    <scope>NUCLEOTIDE SEQUENCE</scope>
    <source>
        <strain evidence="5 6">SLA_B089</strain>
        <strain evidence="4">SLA_B245</strain>
    </source>
</reference>
<keyword evidence="2 4" id="KW-0378">Hydrolase</keyword>
<comment type="caution">
    <text evidence="4">The sequence shown here is derived from an EMBL/GenBank/DDBJ whole genome shotgun (WGS) entry which is preliminary data.</text>
</comment>
<dbReference type="GO" id="GO:0006753">
    <property type="term" value="P:nucleoside phosphate metabolic process"/>
    <property type="evidence" value="ECO:0007669"/>
    <property type="project" value="TreeGrafter"/>
</dbReference>
<dbReference type="Gene3D" id="3.90.79.10">
    <property type="entry name" value="Nucleoside Triphosphate Pyrophosphohydrolase"/>
    <property type="match status" value="1"/>
</dbReference>
<dbReference type="GeneID" id="92814266"/>
<dbReference type="EMBL" id="JAWNFV010000002">
    <property type="protein sequence ID" value="MDY5139919.1"/>
    <property type="molecule type" value="Genomic_DNA"/>
</dbReference>
<proteinExistence type="predicted"/>
<dbReference type="PANTHER" id="PTHR11839:SF18">
    <property type="entry name" value="NUDIX HYDROLASE DOMAIN-CONTAINING PROTEIN"/>
    <property type="match status" value="1"/>
</dbReference>
<gene>
    <name evidence="4" type="ORF">R6G74_01120</name>
    <name evidence="5" type="ORF">R6P33_04455</name>
</gene>
<evidence type="ECO:0000313" key="4">
    <source>
        <dbReference type="EMBL" id="MDY5139919.1"/>
    </source>
</evidence>
<evidence type="ECO:0000313" key="5">
    <source>
        <dbReference type="EMBL" id="MDY5146274.1"/>
    </source>
</evidence>
<dbReference type="RefSeq" id="WP_087070734.1">
    <property type="nucleotide sequence ID" value="NZ_CAUPFC010000032.1"/>
</dbReference>
<comment type="cofactor">
    <cofactor evidence="1">
        <name>Mg(2+)</name>
        <dbReference type="ChEBI" id="CHEBI:18420"/>
    </cofactor>
</comment>
<dbReference type="AlphaFoldDB" id="A0AAW9HDQ1"/>
<dbReference type="Proteomes" id="UP001284901">
    <property type="component" value="Unassembled WGS sequence"/>
</dbReference>
<evidence type="ECO:0000259" key="3">
    <source>
        <dbReference type="PROSITE" id="PS51462"/>
    </source>
</evidence>
<accession>A0AAW9HDQ1</accession>
<dbReference type="PANTHER" id="PTHR11839">
    <property type="entry name" value="UDP/ADP-SUGAR PYROPHOSPHATASE"/>
    <property type="match status" value="1"/>
</dbReference>
<dbReference type="GO" id="GO:0019693">
    <property type="term" value="P:ribose phosphate metabolic process"/>
    <property type="evidence" value="ECO:0007669"/>
    <property type="project" value="TreeGrafter"/>
</dbReference>
<name>A0AAW9HDQ1_9ACTO</name>
<dbReference type="GO" id="GO:0005829">
    <property type="term" value="C:cytosol"/>
    <property type="evidence" value="ECO:0007669"/>
    <property type="project" value="TreeGrafter"/>
</dbReference>
<sequence>MNLELSDEYRPEHMRRLERRSILESPFINVYEDTVELPSVGARMERYWVEHRDAVAVLAVRNSGDGAAEEVLLIRQYRIPVCSLLWEIPAGILDIEGEDPADAARRELREETDYEAGNLEFLTSFYTSPGFTNEHMTVYLTRDPAPAASAFAREDEEAEIEARWVPLARVREAILVGRLGNPQLVAAVLAYLARSA</sequence>
<organism evidence="4 7">
    <name type="scientific">Actinotignum timonense</name>
    <dbReference type="NCBI Taxonomy" id="1870995"/>
    <lineage>
        <taxon>Bacteria</taxon>
        <taxon>Bacillati</taxon>
        <taxon>Actinomycetota</taxon>
        <taxon>Actinomycetes</taxon>
        <taxon>Actinomycetales</taxon>
        <taxon>Actinomycetaceae</taxon>
        <taxon>Actinotignum</taxon>
    </lineage>
</organism>
<feature type="domain" description="Nudix hydrolase" evidence="3">
    <location>
        <begin position="50"/>
        <end position="192"/>
    </location>
</feature>
<evidence type="ECO:0000313" key="7">
    <source>
        <dbReference type="Proteomes" id="UP001288320"/>
    </source>
</evidence>
<keyword evidence="6" id="KW-1185">Reference proteome</keyword>
<dbReference type="InterPro" id="IPR000086">
    <property type="entry name" value="NUDIX_hydrolase_dom"/>
</dbReference>
<dbReference type="Proteomes" id="UP001288320">
    <property type="component" value="Unassembled WGS sequence"/>
</dbReference>
<dbReference type="Pfam" id="PF00293">
    <property type="entry name" value="NUDIX"/>
    <property type="match status" value="1"/>
</dbReference>
<dbReference type="InterPro" id="IPR015797">
    <property type="entry name" value="NUDIX_hydrolase-like_dom_sf"/>
</dbReference>
<dbReference type="SUPFAM" id="SSF55811">
    <property type="entry name" value="Nudix"/>
    <property type="match status" value="1"/>
</dbReference>
<evidence type="ECO:0000256" key="1">
    <source>
        <dbReference type="ARBA" id="ARBA00001946"/>
    </source>
</evidence>
<dbReference type="EC" id="3.6.-.-" evidence="4"/>
<dbReference type="GO" id="GO:0016787">
    <property type="term" value="F:hydrolase activity"/>
    <property type="evidence" value="ECO:0007669"/>
    <property type="project" value="UniProtKB-KW"/>
</dbReference>
<protein>
    <submittedName>
        <fullName evidence="4">NUDIX hydrolase</fullName>
        <ecNumber evidence="4">3.6.-.-</ecNumber>
    </submittedName>
</protein>
<dbReference type="PROSITE" id="PS51462">
    <property type="entry name" value="NUDIX"/>
    <property type="match status" value="1"/>
</dbReference>
<dbReference type="EMBL" id="JAWNFY010000010">
    <property type="protein sequence ID" value="MDY5146274.1"/>
    <property type="molecule type" value="Genomic_DNA"/>
</dbReference>